<dbReference type="PANTHER" id="PTHR33778">
    <property type="entry name" value="PROTEIN MGTC"/>
    <property type="match status" value="1"/>
</dbReference>
<protein>
    <submittedName>
        <fullName evidence="9">Magnesium transport associated protein MgtC</fullName>
    </submittedName>
</protein>
<dbReference type="EMBL" id="CP019962">
    <property type="protein sequence ID" value="ARD66051.1"/>
    <property type="molecule type" value="Genomic_DNA"/>
</dbReference>
<feature type="domain" description="MgtC/SapB/SrpB/YhiD N-terminal" evidence="7">
    <location>
        <begin position="10"/>
        <end position="131"/>
    </location>
</feature>
<evidence type="ECO:0000256" key="2">
    <source>
        <dbReference type="ARBA" id="ARBA00009298"/>
    </source>
</evidence>
<dbReference type="RefSeq" id="WP_038353611.1">
    <property type="nucleotide sequence ID" value="NZ_CP019962.1"/>
</dbReference>
<evidence type="ECO:0000256" key="3">
    <source>
        <dbReference type="ARBA" id="ARBA00022475"/>
    </source>
</evidence>
<dbReference type="GO" id="GO:0005886">
    <property type="term" value="C:plasma membrane"/>
    <property type="evidence" value="ECO:0007669"/>
    <property type="project" value="UniProtKB-SubCell"/>
</dbReference>
<feature type="domain" description="MgtC-like C-terminal" evidence="8">
    <location>
        <begin position="146"/>
        <end position="220"/>
    </location>
</feature>
<evidence type="ECO:0000313" key="9">
    <source>
        <dbReference type="EMBL" id="ARD66051.1"/>
    </source>
</evidence>
<dbReference type="InterPro" id="IPR003416">
    <property type="entry name" value="MgtC/SapB/SrpB/YhiD_fam"/>
</dbReference>
<dbReference type="PRINTS" id="PR01837">
    <property type="entry name" value="MGTCSAPBPROT"/>
</dbReference>
<sequence>MNIYDFVFRLGVALLLGFIIGLERQFTGHPAGIRTNILICLGTCLFLQLPMVIELYSDIGRIESYIISGVGFLCSGVIFKEGGNVKGLNTAATLWCTAAVGCFSATGRILFALVAALILIAANILSRPVARRIYPLVNFSETDNRYTVSVVCDERYEGRLRSYLINAVRNRKMYLVSLDSNDLPGGRIEIIAEYTCFYRNPIPVIEQITTSCLKNEDKVSAKWEQVQ</sequence>
<evidence type="ECO:0000256" key="4">
    <source>
        <dbReference type="ARBA" id="ARBA00022692"/>
    </source>
</evidence>
<comment type="similarity">
    <text evidence="2">Belongs to the MgtC/SapB family.</text>
</comment>
<keyword evidence="6" id="KW-0472">Membrane</keyword>
<dbReference type="Pfam" id="PF21770">
    <property type="entry name" value="MgtC_SapB_C"/>
    <property type="match status" value="1"/>
</dbReference>
<evidence type="ECO:0000256" key="6">
    <source>
        <dbReference type="ARBA" id="ARBA00023136"/>
    </source>
</evidence>
<evidence type="ECO:0000259" key="8">
    <source>
        <dbReference type="Pfam" id="PF21770"/>
    </source>
</evidence>
<reference evidence="10" key="1">
    <citation type="journal article" date="2017" name="Sci. Rep.">
        <title>Determination of the Genome and Primary Transcriptome of Syngas Fermenting Eubacterium limosum ATCC 8486.</title>
        <authorList>
            <person name="Song Y."/>
            <person name="Shin J."/>
            <person name="Jeong Y."/>
            <person name="Jin S."/>
            <person name="Lee J.K."/>
            <person name="Kim D.R."/>
            <person name="Kim S.C."/>
            <person name="Cho S."/>
            <person name="Cho B.K."/>
        </authorList>
    </citation>
    <scope>NUCLEOTIDE SEQUENCE [LARGE SCALE GENOMIC DNA]</scope>
    <source>
        <strain evidence="10">ATCC 8486</strain>
    </source>
</reference>
<evidence type="ECO:0000313" key="10">
    <source>
        <dbReference type="Proteomes" id="UP000192391"/>
    </source>
</evidence>
<name>A0A0U3FGR9_EUBLI</name>
<gene>
    <name evidence="9" type="ORF">B2M23_11095</name>
</gene>
<accession>A0A0U3FGR9</accession>
<organism evidence="9 10">
    <name type="scientific">Eubacterium limosum</name>
    <dbReference type="NCBI Taxonomy" id="1736"/>
    <lineage>
        <taxon>Bacteria</taxon>
        <taxon>Bacillati</taxon>
        <taxon>Bacillota</taxon>
        <taxon>Clostridia</taxon>
        <taxon>Eubacteriales</taxon>
        <taxon>Eubacteriaceae</taxon>
        <taxon>Eubacterium</taxon>
    </lineage>
</organism>
<evidence type="ECO:0000256" key="1">
    <source>
        <dbReference type="ARBA" id="ARBA00004651"/>
    </source>
</evidence>
<dbReference type="PANTHER" id="PTHR33778:SF3">
    <property type="entry name" value="PROTEIN MGTC"/>
    <property type="match status" value="1"/>
</dbReference>
<evidence type="ECO:0000256" key="5">
    <source>
        <dbReference type="ARBA" id="ARBA00022989"/>
    </source>
</evidence>
<keyword evidence="4" id="KW-0812">Transmembrane</keyword>
<proteinExistence type="inferred from homology"/>
<dbReference type="OrthoDB" id="9811198at2"/>
<comment type="subcellular location">
    <subcellularLocation>
        <location evidence="1">Cell membrane</location>
        <topology evidence="1">Multi-pass membrane protein</topology>
    </subcellularLocation>
</comment>
<dbReference type="Proteomes" id="UP000192391">
    <property type="component" value="Chromosome"/>
</dbReference>
<dbReference type="InterPro" id="IPR049177">
    <property type="entry name" value="MgtC_SapB_SrpB_YhiD_N"/>
</dbReference>
<dbReference type="AlphaFoldDB" id="A0A0U3FGR9"/>
<dbReference type="InterPro" id="IPR048640">
    <property type="entry name" value="MgtC-like_C"/>
</dbReference>
<dbReference type="Gene3D" id="3.30.70.260">
    <property type="match status" value="1"/>
</dbReference>
<keyword evidence="5" id="KW-1133">Transmembrane helix</keyword>
<dbReference type="KEGG" id="elim:B2M23_11095"/>
<keyword evidence="3" id="KW-1003">Cell membrane</keyword>
<dbReference type="Pfam" id="PF02308">
    <property type="entry name" value="MgtC"/>
    <property type="match status" value="1"/>
</dbReference>
<evidence type="ECO:0000259" key="7">
    <source>
        <dbReference type="Pfam" id="PF02308"/>
    </source>
</evidence>